<evidence type="ECO:0000256" key="1">
    <source>
        <dbReference type="ARBA" id="ARBA00004651"/>
    </source>
</evidence>
<dbReference type="EMBL" id="AP017424">
    <property type="protein sequence ID" value="BAU83389.1"/>
    <property type="molecule type" value="Genomic_DNA"/>
</dbReference>
<name>A0A160NX82_STRLU</name>
<evidence type="ECO:0000256" key="2">
    <source>
        <dbReference type="ARBA" id="ARBA00022475"/>
    </source>
</evidence>
<feature type="transmembrane region" description="Helical" evidence="10">
    <location>
        <begin position="38"/>
        <end position="59"/>
    </location>
</feature>
<comment type="catalytic activity">
    <reaction evidence="8">
        <text>fluoride(in) = fluoride(out)</text>
        <dbReference type="Rhea" id="RHEA:76159"/>
        <dbReference type="ChEBI" id="CHEBI:17051"/>
    </reaction>
    <physiologicalReaction direction="left-to-right" evidence="8">
        <dbReference type="Rhea" id="RHEA:76160"/>
    </physiologicalReaction>
</comment>
<organism evidence="11 12">
    <name type="scientific">Streptomyces laurentii</name>
    <dbReference type="NCBI Taxonomy" id="39478"/>
    <lineage>
        <taxon>Bacteria</taxon>
        <taxon>Bacillati</taxon>
        <taxon>Actinomycetota</taxon>
        <taxon>Actinomycetes</taxon>
        <taxon>Kitasatosporales</taxon>
        <taxon>Streptomycetaceae</taxon>
        <taxon>Streptomyces</taxon>
    </lineage>
</organism>
<dbReference type="HAMAP" id="MF_00454">
    <property type="entry name" value="FluC"/>
    <property type="match status" value="1"/>
</dbReference>
<evidence type="ECO:0000256" key="9">
    <source>
        <dbReference type="ARBA" id="ARBA00049940"/>
    </source>
</evidence>
<keyword evidence="5 10" id="KW-0472">Membrane</keyword>
<dbReference type="GO" id="GO:0140114">
    <property type="term" value="P:cellular detoxification of fluoride"/>
    <property type="evidence" value="ECO:0007669"/>
    <property type="project" value="UniProtKB-UniRule"/>
</dbReference>
<feature type="transmembrane region" description="Helical" evidence="10">
    <location>
        <begin position="7"/>
        <end position="26"/>
    </location>
</feature>
<feature type="binding site" evidence="10">
    <location>
        <position position="84"/>
    </location>
    <ligand>
        <name>Na(+)</name>
        <dbReference type="ChEBI" id="CHEBI:29101"/>
        <note>structural</note>
    </ligand>
</feature>
<evidence type="ECO:0000313" key="11">
    <source>
        <dbReference type="EMBL" id="BAU83389.1"/>
    </source>
</evidence>
<evidence type="ECO:0000256" key="8">
    <source>
        <dbReference type="ARBA" id="ARBA00035585"/>
    </source>
</evidence>
<dbReference type="KEGG" id="slau:SLA_2462"/>
<dbReference type="PANTHER" id="PTHR28259">
    <property type="entry name" value="FLUORIDE EXPORT PROTEIN 1-RELATED"/>
    <property type="match status" value="1"/>
</dbReference>
<protein>
    <recommendedName>
        <fullName evidence="10">Fluoride-specific ion channel FluC</fullName>
    </recommendedName>
</protein>
<keyword evidence="2 10" id="KW-1003">Cell membrane</keyword>
<evidence type="ECO:0000256" key="3">
    <source>
        <dbReference type="ARBA" id="ARBA00022692"/>
    </source>
</evidence>
<evidence type="ECO:0000256" key="5">
    <source>
        <dbReference type="ARBA" id="ARBA00023136"/>
    </source>
</evidence>
<proteinExistence type="inferred from homology"/>
<evidence type="ECO:0000256" key="10">
    <source>
        <dbReference type="HAMAP-Rule" id="MF_00454"/>
    </source>
</evidence>
<evidence type="ECO:0000256" key="6">
    <source>
        <dbReference type="ARBA" id="ARBA00023303"/>
    </source>
</evidence>
<keyword evidence="12" id="KW-1185">Reference proteome</keyword>
<dbReference type="GO" id="GO:0005886">
    <property type="term" value="C:plasma membrane"/>
    <property type="evidence" value="ECO:0007669"/>
    <property type="project" value="UniProtKB-SubCell"/>
</dbReference>
<feature type="transmembrane region" description="Helical" evidence="10">
    <location>
        <begin position="71"/>
        <end position="91"/>
    </location>
</feature>
<comment type="similarity">
    <text evidence="7 10">Belongs to the fluoride channel Fluc/FEX (TC 1.A.43) family.</text>
</comment>
<feature type="binding site" evidence="10">
    <location>
        <position position="81"/>
    </location>
    <ligand>
        <name>Na(+)</name>
        <dbReference type="ChEBI" id="CHEBI:29101"/>
        <note>structural</note>
    </ligand>
</feature>
<dbReference type="GO" id="GO:0062054">
    <property type="term" value="F:fluoride channel activity"/>
    <property type="evidence" value="ECO:0007669"/>
    <property type="project" value="UniProtKB-UniRule"/>
</dbReference>
<keyword evidence="3 10" id="KW-0812">Transmembrane</keyword>
<comment type="activity regulation">
    <text evidence="10">Na(+) is not transported, but it plays an essential structural role and its presence is essential for fluoride channel function.</text>
</comment>
<keyword evidence="6 10" id="KW-0407">Ion channel</keyword>
<keyword evidence="10" id="KW-0915">Sodium</keyword>
<evidence type="ECO:0000313" key="12">
    <source>
        <dbReference type="Proteomes" id="UP000217676"/>
    </source>
</evidence>
<dbReference type="NCBIfam" id="TIGR00494">
    <property type="entry name" value="crcB"/>
    <property type="match status" value="1"/>
</dbReference>
<keyword evidence="4 10" id="KW-1133">Transmembrane helix</keyword>
<accession>A0A160NX82</accession>
<feature type="transmembrane region" description="Helical" evidence="10">
    <location>
        <begin position="106"/>
        <end position="131"/>
    </location>
</feature>
<dbReference type="Proteomes" id="UP000217676">
    <property type="component" value="Chromosome"/>
</dbReference>
<keyword evidence="10" id="KW-0479">Metal-binding</keyword>
<dbReference type="Pfam" id="PF02537">
    <property type="entry name" value="CRCB"/>
    <property type="match status" value="1"/>
</dbReference>
<reference evidence="11 12" key="1">
    <citation type="journal article" date="2016" name="Genome Announc.">
        <title>Complete Genome Sequence of Thiostrepton-Producing Streptomyces laurentii ATCC 31255.</title>
        <authorList>
            <person name="Doi K."/>
            <person name="Fujino Y."/>
            <person name="Nagayoshi Y."/>
            <person name="Ohshima T."/>
            <person name="Ogata S."/>
        </authorList>
    </citation>
    <scope>NUCLEOTIDE SEQUENCE [LARGE SCALE GENOMIC DNA]</scope>
    <source>
        <strain evidence="11 12">ATCC 31255</strain>
    </source>
</reference>
<sequence length="140" mass="14259">MGFRAQLPVVGVVAVGGVLGAVARYAATLAWPTPPGAFPWTIFAVNAVGCAALGVIMVLATETLTPPHPLLRPFLGTGVCGGFTTFSTYALDLQRLLARGDLPRGLLYMAGTTVTALAAVATAVAATRAAVRAVPARRQG</sequence>
<evidence type="ECO:0000256" key="7">
    <source>
        <dbReference type="ARBA" id="ARBA00035120"/>
    </source>
</evidence>
<keyword evidence="10" id="KW-0406">Ion transport</keyword>
<evidence type="ECO:0000256" key="4">
    <source>
        <dbReference type="ARBA" id="ARBA00022989"/>
    </source>
</evidence>
<comment type="subcellular location">
    <subcellularLocation>
        <location evidence="1 10">Cell membrane</location>
        <topology evidence="1 10">Multi-pass membrane protein</topology>
    </subcellularLocation>
</comment>
<dbReference type="GO" id="GO:0046872">
    <property type="term" value="F:metal ion binding"/>
    <property type="evidence" value="ECO:0007669"/>
    <property type="project" value="UniProtKB-KW"/>
</dbReference>
<dbReference type="InterPro" id="IPR003691">
    <property type="entry name" value="FluC"/>
</dbReference>
<dbReference type="RefSeq" id="WP_359875488.1">
    <property type="nucleotide sequence ID" value="NZ_JBEYHT010000012.1"/>
</dbReference>
<dbReference type="AlphaFoldDB" id="A0A160NX82"/>
<gene>
    <name evidence="10" type="primary">fluC</name>
    <name evidence="10" type="synonym">crcB</name>
    <name evidence="11" type="ORF">SLA_2462</name>
</gene>
<comment type="function">
    <text evidence="9 10">Fluoride-specific ion channel. Important for reducing fluoride concentration in the cell, thus reducing its toxicity.</text>
</comment>
<dbReference type="PANTHER" id="PTHR28259:SF1">
    <property type="entry name" value="FLUORIDE EXPORT PROTEIN 1-RELATED"/>
    <property type="match status" value="1"/>
</dbReference>
<keyword evidence="10" id="KW-0813">Transport</keyword>